<dbReference type="InterPro" id="IPR025632">
    <property type="entry name" value="DUF4290"/>
</dbReference>
<protein>
    <submittedName>
        <fullName evidence="1">DUF4290 domain-containing protein</fullName>
    </submittedName>
</protein>
<organism evidence="1 2">
    <name type="scientific">Gaoshiqia sediminis</name>
    <dbReference type="NCBI Taxonomy" id="2986998"/>
    <lineage>
        <taxon>Bacteria</taxon>
        <taxon>Pseudomonadati</taxon>
        <taxon>Bacteroidota</taxon>
        <taxon>Bacteroidia</taxon>
        <taxon>Marinilabiliales</taxon>
        <taxon>Prolixibacteraceae</taxon>
        <taxon>Gaoshiqia</taxon>
    </lineage>
</organism>
<dbReference type="RefSeq" id="WP_282592899.1">
    <property type="nucleotide sequence ID" value="NZ_JAPAAF010000033.1"/>
</dbReference>
<dbReference type="Pfam" id="PF14123">
    <property type="entry name" value="DUF4290"/>
    <property type="match status" value="1"/>
</dbReference>
<evidence type="ECO:0000313" key="1">
    <source>
        <dbReference type="EMBL" id="MCW0484306.1"/>
    </source>
</evidence>
<dbReference type="EMBL" id="JAPAAF010000033">
    <property type="protein sequence ID" value="MCW0484306.1"/>
    <property type="molecule type" value="Genomic_DNA"/>
</dbReference>
<keyword evidence="2" id="KW-1185">Reference proteome</keyword>
<accession>A0AA42C9Q4</accession>
<sequence length="203" mass="24330">MDYNSNRKKMPLPEYGRNLQNMVEHIMTIEDRDERNRGARTIIDIMGNMYPYLRDINDFKHKLWDHLAIMSDFQLDIDYPYDPPKRETFNEPPKRVPYETGRIKLRHYGKILELLVDKAAKYETGEEKELLIKLLANHMKKSYLVWNKDTVDDEKIYADLEVLSHGRIQRSDLGLTETKDILFRNRKKTIVATRNQKKHRKHD</sequence>
<name>A0AA42C9Q4_9BACT</name>
<dbReference type="AlphaFoldDB" id="A0AA42C9Q4"/>
<gene>
    <name evidence="1" type="ORF">N2K84_16315</name>
</gene>
<proteinExistence type="predicted"/>
<evidence type="ECO:0000313" key="2">
    <source>
        <dbReference type="Proteomes" id="UP001163821"/>
    </source>
</evidence>
<dbReference type="Proteomes" id="UP001163821">
    <property type="component" value="Unassembled WGS sequence"/>
</dbReference>
<comment type="caution">
    <text evidence="1">The sequence shown here is derived from an EMBL/GenBank/DDBJ whole genome shotgun (WGS) entry which is preliminary data.</text>
</comment>
<reference evidence="1" key="1">
    <citation type="submission" date="2022-10" db="EMBL/GenBank/DDBJ databases">
        <title>Gaoshiqiia sediminis gen. nov., sp. nov., isolated from coastal sediment.</title>
        <authorList>
            <person name="Yu W.X."/>
            <person name="Mu D.S."/>
            <person name="Du J.Z."/>
            <person name="Liang Y.Q."/>
        </authorList>
    </citation>
    <scope>NUCLEOTIDE SEQUENCE</scope>
    <source>
        <strain evidence="1">A06</strain>
    </source>
</reference>